<keyword evidence="1" id="KW-0436">Ligase</keyword>
<organism evidence="3 4">
    <name type="scientific">Ilex paraguariensis</name>
    <name type="common">yerba mate</name>
    <dbReference type="NCBI Taxonomy" id="185542"/>
    <lineage>
        <taxon>Eukaryota</taxon>
        <taxon>Viridiplantae</taxon>
        <taxon>Streptophyta</taxon>
        <taxon>Embryophyta</taxon>
        <taxon>Tracheophyta</taxon>
        <taxon>Spermatophyta</taxon>
        <taxon>Magnoliopsida</taxon>
        <taxon>eudicotyledons</taxon>
        <taxon>Gunneridae</taxon>
        <taxon>Pentapetalae</taxon>
        <taxon>asterids</taxon>
        <taxon>campanulids</taxon>
        <taxon>Aquifoliales</taxon>
        <taxon>Aquifoliaceae</taxon>
        <taxon>Ilex</taxon>
    </lineage>
</organism>
<evidence type="ECO:0000313" key="3">
    <source>
        <dbReference type="EMBL" id="CAK9155804.1"/>
    </source>
</evidence>
<feature type="domain" description="AMP-dependent synthetase/ligase" evidence="2">
    <location>
        <begin position="64"/>
        <end position="326"/>
    </location>
</feature>
<dbReference type="Pfam" id="PF00501">
    <property type="entry name" value="AMP-binding"/>
    <property type="match status" value="1"/>
</dbReference>
<dbReference type="Gene3D" id="3.40.50.980">
    <property type="match status" value="2"/>
</dbReference>
<dbReference type="Proteomes" id="UP001642360">
    <property type="component" value="Unassembled WGS sequence"/>
</dbReference>
<name>A0ABC8SF25_9AQUA</name>
<evidence type="ECO:0000313" key="4">
    <source>
        <dbReference type="Proteomes" id="UP001642360"/>
    </source>
</evidence>
<dbReference type="GO" id="GO:0016874">
    <property type="term" value="F:ligase activity"/>
    <property type="evidence" value="ECO:0007669"/>
    <property type="project" value="UniProtKB-KW"/>
</dbReference>
<evidence type="ECO:0000256" key="1">
    <source>
        <dbReference type="ARBA" id="ARBA00022598"/>
    </source>
</evidence>
<protein>
    <recommendedName>
        <fullName evidence="2">AMP-dependent synthetase/ligase domain-containing protein</fullName>
    </recommendedName>
</protein>
<dbReference type="AlphaFoldDB" id="A0ABC8SF25"/>
<dbReference type="PANTHER" id="PTHR24096">
    <property type="entry name" value="LONG-CHAIN-FATTY-ACID--COA LIGASE"/>
    <property type="match status" value="1"/>
</dbReference>
<evidence type="ECO:0000259" key="2">
    <source>
        <dbReference type="Pfam" id="PF00501"/>
    </source>
</evidence>
<reference evidence="3 4" key="1">
    <citation type="submission" date="2024-02" db="EMBL/GenBank/DDBJ databases">
        <authorList>
            <person name="Vignale AGUSTIN F."/>
            <person name="Sosa J E."/>
            <person name="Modenutti C."/>
        </authorList>
    </citation>
    <scope>NUCLEOTIDE SEQUENCE [LARGE SCALE GENOMIC DNA]</scope>
</reference>
<gene>
    <name evidence="3" type="ORF">ILEXP_LOCUS24216</name>
</gene>
<keyword evidence="4" id="KW-1185">Reference proteome</keyword>
<comment type="caution">
    <text evidence="3">The sequence shown here is derived from an EMBL/GenBank/DDBJ whole genome shotgun (WGS) entry which is preliminary data.</text>
</comment>
<dbReference type="PANTHER" id="PTHR24096:SF362">
    <property type="entry name" value="4-COUMARATE--COA LIGASE-LIKE 9"/>
    <property type="match status" value="1"/>
</dbReference>
<dbReference type="SUPFAM" id="SSF56801">
    <property type="entry name" value="Acetyl-CoA synthetase-like"/>
    <property type="match status" value="1"/>
</dbReference>
<accession>A0ABC8SF25</accession>
<dbReference type="InterPro" id="IPR000873">
    <property type="entry name" value="AMP-dep_synth/lig_dom"/>
</dbReference>
<proteinExistence type="predicted"/>
<dbReference type="EMBL" id="CAUOFW020002747">
    <property type="protein sequence ID" value="CAK9155804.1"/>
    <property type="molecule type" value="Genomic_DNA"/>
</dbReference>
<sequence>MDPNSGFCSETKIYHSLRPQVPLPPETTPLSITDYAFSLLRQASTTISGAKFIDVTTHECIPSSELEIRTKTLAFSLQHHVGLCKGDCAFVLSPNSVHIPILYLSLLSLGVIVSPSNPASSKTEISRQIQICKPVIAFVTSDTAHKVASLRYRTIFLDSPEFESMTKSRTETSPQKIEVFPYDVAAIMFSSGTTGKTKGVILTHRNFMAMLAGVHAIRPIRSSTAVMLCTVPYFHVYGFTNCVRAASMGEILVSMKRFDLRLMMKAIEEFRITHVALAPPVIVALVNSGDLVNNYDLSSLEAVHSGGAPLSEAVIERFKSKFPNVSLGQVSVP</sequence>